<dbReference type="PRINTS" id="PR01705">
    <property type="entry name" value="TSP1REPEAT"/>
</dbReference>
<dbReference type="FunFam" id="2.20.100.10:FF:000001">
    <property type="entry name" value="semaphorin-5A isoform X1"/>
    <property type="match status" value="4"/>
</dbReference>
<dbReference type="PROSITE" id="PS00420">
    <property type="entry name" value="SRCR_1"/>
    <property type="match status" value="1"/>
</dbReference>
<evidence type="ECO:0000256" key="6">
    <source>
        <dbReference type="SAM" id="SignalP"/>
    </source>
</evidence>
<dbReference type="InterPro" id="IPR052065">
    <property type="entry name" value="Compl_asym_regulator"/>
</dbReference>
<dbReference type="Proteomes" id="UP000683360">
    <property type="component" value="Unassembled WGS sequence"/>
</dbReference>
<dbReference type="InterPro" id="IPR036772">
    <property type="entry name" value="SRCR-like_dom_sf"/>
</dbReference>
<dbReference type="OrthoDB" id="446173at2759"/>
<dbReference type="Pfam" id="PF00090">
    <property type="entry name" value="TSP_1"/>
    <property type="match status" value="12"/>
</dbReference>
<dbReference type="Gene3D" id="2.20.100.10">
    <property type="entry name" value="Thrombospondin type-1 (TSP1) repeat"/>
    <property type="match status" value="12"/>
</dbReference>
<dbReference type="SMART" id="SM00202">
    <property type="entry name" value="SR"/>
    <property type="match status" value="1"/>
</dbReference>
<keyword evidence="9" id="KW-1185">Reference proteome</keyword>
<comment type="caution">
    <text evidence="4">Lacks conserved residue(s) required for the propagation of feature annotation.</text>
</comment>
<keyword evidence="8" id="KW-0675">Receptor</keyword>
<dbReference type="GO" id="GO:0016020">
    <property type="term" value="C:membrane"/>
    <property type="evidence" value="ECO:0007669"/>
    <property type="project" value="InterPro"/>
</dbReference>
<reference evidence="8" key="1">
    <citation type="submission" date="2021-03" db="EMBL/GenBank/DDBJ databases">
        <authorList>
            <person name="Bekaert M."/>
        </authorList>
    </citation>
    <scope>NUCLEOTIDE SEQUENCE</scope>
</reference>
<dbReference type="PROSITE" id="PS50092">
    <property type="entry name" value="TSP1"/>
    <property type="match status" value="12"/>
</dbReference>
<comment type="caution">
    <text evidence="8">The sequence shown here is derived from an EMBL/GenBank/DDBJ whole genome shotgun (WGS) entry which is preliminary data.</text>
</comment>
<keyword evidence="1" id="KW-0677">Repeat</keyword>
<feature type="signal peptide" evidence="6">
    <location>
        <begin position="1"/>
        <end position="20"/>
    </location>
</feature>
<dbReference type="PANTHER" id="PTHR22906:SF21">
    <property type="entry name" value="SEMA DOMAIN-CONTAINING PROTEIN"/>
    <property type="match status" value="1"/>
</dbReference>
<keyword evidence="5" id="KW-0812">Transmembrane</keyword>
<keyword evidence="3" id="KW-0325">Glycoprotein</keyword>
<feature type="domain" description="SRCR" evidence="7">
    <location>
        <begin position="26"/>
        <end position="124"/>
    </location>
</feature>
<evidence type="ECO:0000256" key="1">
    <source>
        <dbReference type="ARBA" id="ARBA00022737"/>
    </source>
</evidence>
<dbReference type="InterPro" id="IPR001190">
    <property type="entry name" value="SRCR"/>
</dbReference>
<feature type="disulfide bond" evidence="4">
    <location>
        <begin position="93"/>
        <end position="103"/>
    </location>
</feature>
<name>A0A8S3VDA4_MYTED</name>
<evidence type="ECO:0000259" key="7">
    <source>
        <dbReference type="PROSITE" id="PS50287"/>
    </source>
</evidence>
<dbReference type="FunFam" id="2.20.100.10:FF:000002">
    <property type="entry name" value="Unc-5 netrin receptor C"/>
    <property type="match status" value="3"/>
</dbReference>
<accession>A0A8S3VDA4</accession>
<dbReference type="EMBL" id="CAJPWZ010003289">
    <property type="protein sequence ID" value="CAG2255904.1"/>
    <property type="molecule type" value="Genomic_DNA"/>
</dbReference>
<dbReference type="PRINTS" id="PR00258">
    <property type="entry name" value="SPERACTRCPTR"/>
</dbReference>
<dbReference type="AlphaFoldDB" id="A0A8S3VDA4"/>
<protein>
    <recommendedName>
        <fullName evidence="7">SRCR domain-containing protein</fullName>
    </recommendedName>
</protein>
<dbReference type="PANTHER" id="PTHR22906">
    <property type="entry name" value="PROPERDIN"/>
    <property type="match status" value="1"/>
</dbReference>
<dbReference type="InterPro" id="IPR000884">
    <property type="entry name" value="TSP1_rpt"/>
</dbReference>
<evidence type="ECO:0000313" key="8">
    <source>
        <dbReference type="EMBL" id="CAG2255904.1"/>
    </source>
</evidence>
<feature type="transmembrane region" description="Helical" evidence="5">
    <location>
        <begin position="818"/>
        <end position="846"/>
    </location>
</feature>
<dbReference type="SMART" id="SM00209">
    <property type="entry name" value="TSP1"/>
    <property type="match status" value="12"/>
</dbReference>
<evidence type="ECO:0000256" key="2">
    <source>
        <dbReference type="ARBA" id="ARBA00023157"/>
    </source>
</evidence>
<keyword evidence="2 4" id="KW-1015">Disulfide bond</keyword>
<evidence type="ECO:0000256" key="4">
    <source>
        <dbReference type="PROSITE-ProRule" id="PRU00196"/>
    </source>
</evidence>
<evidence type="ECO:0000256" key="5">
    <source>
        <dbReference type="SAM" id="Phobius"/>
    </source>
</evidence>
<dbReference type="Pfam" id="PF00530">
    <property type="entry name" value="SRCR"/>
    <property type="match status" value="1"/>
</dbReference>
<dbReference type="SUPFAM" id="SSF82895">
    <property type="entry name" value="TSP-1 type 1 repeat"/>
    <property type="match status" value="12"/>
</dbReference>
<dbReference type="FunFam" id="3.10.250.10:FF:000011">
    <property type="entry name" value="Scavenger receptor class A member 5"/>
    <property type="match status" value="1"/>
</dbReference>
<gene>
    <name evidence="8" type="ORF">MEDL_67326</name>
</gene>
<sequence length="998" mass="108458">MWIFSLISTTLFICTLVVEGQVEGDLRLAGRSNPKEGRLEIYHNTTWGTICDDGFGSPDANVACRQLGYRTSTSTSYTAAGGSDPIWLDSMGCDGSESRIDLCNHRGWKTHNCGHGEDVGVRCTGEYTLNGNWGTWSSWTTCSASCDSGFKTRNRLCNNPVRFSSISYCHGKSFEVLKCSTARCRVDGNWGTWSIWSVCNATCGGGVKIRTRNCNNPYPSAGGYTCSGMTEETLICAESNCPVNGGWSEWNGWSFCSTLCGTGNRTRTRLCDNPSPSYGGRICNGTSSDLDSWNTHECPVDGYWSGWSSWNICSATCDSGIQDRTRKCDAPQPINGGLYCNGTKIESRPCNNINCKIDGNWGTWSIWSACNATCGGGLKKRTRKCNNPYPSAGGYTCSGMAEETLLCAESNCPVNGGWSEWNGWSLCSSLCGSGNRTRTRLCDNPPQSDGGSFCNGNSSDLDICNTHECPVDGSWSGWSSWNTCSATCNGGIQDRTRKCDAPQPINGGLYCNGTMIESRPCNNNNCKVDGNWSTWSIWSVCNATCGGGVQIRTRNCNNPYPYNGGSTCSGMAEETLLCAESNCPVDGNWSGWSSWNICSATCDGGIQDRTRKCDSPNQSNGGLYCNGTMIESRSCNNINCEIDGQWGTWQEWEACNTTCGNGFKQRIRKCDSPAPYFGGSECIGLDFDTKTCYQDTCPVDGNWGGWSSWNICSATCNGGIQDRTRKCDAPQPINGGLYCNGTMIESRPFDGQWGTWQEWDACNTTCGNGTQQRIRKCDSPSPYFNGSECMGIDFDNKTCYQDICPDAQLQANEDTPNFISPVILGSVAVVFIVITAAITCISFFVFRRFRPGKVETRNINGRNTESLAELRVTTQENDYDCVRRVSRVQSNVYDTFNNESNVYVNTQITAATIETGAHVNIPCNAVNIDTSAIANILCNADNAATGAHANIPCTADNIETGAHANIPCNADNIATGAHANIPCTGDHVDEVYENLEMF</sequence>
<keyword evidence="5" id="KW-1133">Transmembrane helix</keyword>
<dbReference type="Gene3D" id="3.10.250.10">
    <property type="entry name" value="SRCR-like domain"/>
    <property type="match status" value="1"/>
</dbReference>
<dbReference type="InterPro" id="IPR036383">
    <property type="entry name" value="TSP1_rpt_sf"/>
</dbReference>
<organism evidence="8 9">
    <name type="scientific">Mytilus edulis</name>
    <name type="common">Blue mussel</name>
    <dbReference type="NCBI Taxonomy" id="6550"/>
    <lineage>
        <taxon>Eukaryota</taxon>
        <taxon>Metazoa</taxon>
        <taxon>Spiralia</taxon>
        <taxon>Lophotrochozoa</taxon>
        <taxon>Mollusca</taxon>
        <taxon>Bivalvia</taxon>
        <taxon>Autobranchia</taxon>
        <taxon>Pteriomorphia</taxon>
        <taxon>Mytilida</taxon>
        <taxon>Mytiloidea</taxon>
        <taxon>Mytilidae</taxon>
        <taxon>Mytilinae</taxon>
        <taxon>Mytilus</taxon>
    </lineage>
</organism>
<evidence type="ECO:0000256" key="3">
    <source>
        <dbReference type="ARBA" id="ARBA00023180"/>
    </source>
</evidence>
<dbReference type="FunFam" id="2.20.100.10:FF:000007">
    <property type="entry name" value="Thrombospondin 1"/>
    <property type="match status" value="5"/>
</dbReference>
<keyword evidence="6" id="KW-0732">Signal</keyword>
<dbReference type="SUPFAM" id="SSF56487">
    <property type="entry name" value="SRCR-like"/>
    <property type="match status" value="1"/>
</dbReference>
<feature type="chain" id="PRO_5035812714" description="SRCR domain-containing protein" evidence="6">
    <location>
        <begin position="21"/>
        <end position="998"/>
    </location>
</feature>
<keyword evidence="5" id="KW-0472">Membrane</keyword>
<evidence type="ECO:0000313" key="9">
    <source>
        <dbReference type="Proteomes" id="UP000683360"/>
    </source>
</evidence>
<dbReference type="PROSITE" id="PS50287">
    <property type="entry name" value="SRCR_2"/>
    <property type="match status" value="1"/>
</dbReference>
<proteinExistence type="predicted"/>